<dbReference type="Pfam" id="PF00072">
    <property type="entry name" value="Response_reg"/>
    <property type="match status" value="1"/>
</dbReference>
<protein>
    <submittedName>
        <fullName evidence="4">Response regulator</fullName>
    </submittedName>
</protein>
<dbReference type="InterPro" id="IPR001789">
    <property type="entry name" value="Sig_transdc_resp-reg_receiver"/>
</dbReference>
<dbReference type="PANTHER" id="PTHR44591:SF3">
    <property type="entry name" value="RESPONSE REGULATORY DOMAIN-CONTAINING PROTEIN"/>
    <property type="match status" value="1"/>
</dbReference>
<dbReference type="CDD" id="cd00156">
    <property type="entry name" value="REC"/>
    <property type="match status" value="1"/>
</dbReference>
<dbReference type="InterPro" id="IPR050595">
    <property type="entry name" value="Bact_response_regulator"/>
</dbReference>
<organism evidence="4 5">
    <name type="scientific">Fodinibius halophilus</name>
    <dbReference type="NCBI Taxonomy" id="1736908"/>
    <lineage>
        <taxon>Bacteria</taxon>
        <taxon>Pseudomonadati</taxon>
        <taxon>Balneolota</taxon>
        <taxon>Balneolia</taxon>
        <taxon>Balneolales</taxon>
        <taxon>Balneolaceae</taxon>
        <taxon>Fodinibius</taxon>
    </lineage>
</organism>
<keyword evidence="5" id="KW-1185">Reference proteome</keyword>
<proteinExistence type="predicted"/>
<evidence type="ECO:0000256" key="1">
    <source>
        <dbReference type="ARBA" id="ARBA00022553"/>
    </source>
</evidence>
<dbReference type="SUPFAM" id="SSF52172">
    <property type="entry name" value="CheY-like"/>
    <property type="match status" value="1"/>
</dbReference>
<sequence>MNSQPILIIDEEEAVRESLHLVLNEEGFQCLAAESDINAKKILLSEPIAVVVIDSHLLGSKSFLQFLKENTPQVRIIIMSTYAEVDVTQKALLAGAHDFVIKPLNFKELIDKIKFQLSILSQ</sequence>
<dbReference type="Gene3D" id="3.40.50.2300">
    <property type="match status" value="1"/>
</dbReference>
<gene>
    <name evidence="4" type="ORF">G3569_01675</name>
</gene>
<dbReference type="SMART" id="SM00448">
    <property type="entry name" value="REC"/>
    <property type="match status" value="1"/>
</dbReference>
<dbReference type="AlphaFoldDB" id="A0A6M1SSY5"/>
<comment type="caution">
    <text evidence="4">The sequence shown here is derived from an EMBL/GenBank/DDBJ whole genome shotgun (WGS) entry which is preliminary data.</text>
</comment>
<dbReference type="GO" id="GO:0000160">
    <property type="term" value="P:phosphorelay signal transduction system"/>
    <property type="evidence" value="ECO:0007669"/>
    <property type="project" value="InterPro"/>
</dbReference>
<evidence type="ECO:0000256" key="2">
    <source>
        <dbReference type="PROSITE-ProRule" id="PRU00169"/>
    </source>
</evidence>
<reference evidence="4 5" key="1">
    <citation type="submission" date="2020-02" db="EMBL/GenBank/DDBJ databases">
        <title>Aliifodinibius halophilus 2W32, complete genome.</title>
        <authorList>
            <person name="Li Y."/>
            <person name="Wu S."/>
        </authorList>
    </citation>
    <scope>NUCLEOTIDE SEQUENCE [LARGE SCALE GENOMIC DNA]</scope>
    <source>
        <strain evidence="4 5">2W32</strain>
    </source>
</reference>
<keyword evidence="1 2" id="KW-0597">Phosphoprotein</keyword>
<feature type="modified residue" description="4-aspartylphosphate" evidence="2">
    <location>
        <position position="54"/>
    </location>
</feature>
<feature type="domain" description="Response regulatory" evidence="3">
    <location>
        <begin position="5"/>
        <end position="117"/>
    </location>
</feature>
<evidence type="ECO:0000313" key="4">
    <source>
        <dbReference type="EMBL" id="NGP87048.1"/>
    </source>
</evidence>
<dbReference type="PROSITE" id="PS50110">
    <property type="entry name" value="RESPONSE_REGULATORY"/>
    <property type="match status" value="1"/>
</dbReference>
<accession>A0A6M1SSY5</accession>
<dbReference type="PANTHER" id="PTHR44591">
    <property type="entry name" value="STRESS RESPONSE REGULATOR PROTEIN 1"/>
    <property type="match status" value="1"/>
</dbReference>
<dbReference type="RefSeq" id="WP_165265449.1">
    <property type="nucleotide sequence ID" value="NZ_JAALLS010000002.1"/>
</dbReference>
<dbReference type="InterPro" id="IPR011006">
    <property type="entry name" value="CheY-like_superfamily"/>
</dbReference>
<evidence type="ECO:0000259" key="3">
    <source>
        <dbReference type="PROSITE" id="PS50110"/>
    </source>
</evidence>
<name>A0A6M1SSY5_9BACT</name>
<evidence type="ECO:0000313" key="5">
    <source>
        <dbReference type="Proteomes" id="UP000479132"/>
    </source>
</evidence>
<dbReference type="EMBL" id="JAALLS010000002">
    <property type="protein sequence ID" value="NGP87048.1"/>
    <property type="molecule type" value="Genomic_DNA"/>
</dbReference>
<dbReference type="Proteomes" id="UP000479132">
    <property type="component" value="Unassembled WGS sequence"/>
</dbReference>